<dbReference type="Proteomes" id="UP001552427">
    <property type="component" value="Unassembled WGS sequence"/>
</dbReference>
<gene>
    <name evidence="1" type="ORF">AB0K40_05190</name>
</gene>
<evidence type="ECO:0000313" key="1">
    <source>
        <dbReference type="EMBL" id="MEV4284878.1"/>
    </source>
</evidence>
<organism evidence="1 2">
    <name type="scientific">Nonomuraea bangladeshensis</name>
    <dbReference type="NCBI Taxonomy" id="404385"/>
    <lineage>
        <taxon>Bacteria</taxon>
        <taxon>Bacillati</taxon>
        <taxon>Actinomycetota</taxon>
        <taxon>Actinomycetes</taxon>
        <taxon>Streptosporangiales</taxon>
        <taxon>Streptosporangiaceae</taxon>
        <taxon>Nonomuraea</taxon>
    </lineage>
</organism>
<sequence>MLEGVFNIPPRTATDAYLARMGGRRRLDIVFDIDLGELVEGHHVVARGLELADAAAALHYEFVPGIRQHEEDTKGRFFWFWMMFAEDDLGTSYDDYNTGAFDPDGKAATHGTRNLGGPVPRSARRLRLSFTPPEMWTPLGPWCRELDIALPGGQVTESWTGPRQDAG</sequence>
<reference evidence="1 2" key="1">
    <citation type="submission" date="2024-06" db="EMBL/GenBank/DDBJ databases">
        <title>The Natural Products Discovery Center: Release of the First 8490 Sequenced Strains for Exploring Actinobacteria Biosynthetic Diversity.</title>
        <authorList>
            <person name="Kalkreuter E."/>
            <person name="Kautsar S.A."/>
            <person name="Yang D."/>
            <person name="Bader C.D."/>
            <person name="Teijaro C.N."/>
            <person name="Fluegel L."/>
            <person name="Davis C.M."/>
            <person name="Simpson J.R."/>
            <person name="Lauterbach L."/>
            <person name="Steele A.D."/>
            <person name="Gui C."/>
            <person name="Meng S."/>
            <person name="Li G."/>
            <person name="Viehrig K."/>
            <person name="Ye F."/>
            <person name="Su P."/>
            <person name="Kiefer A.F."/>
            <person name="Nichols A."/>
            <person name="Cepeda A.J."/>
            <person name="Yan W."/>
            <person name="Fan B."/>
            <person name="Jiang Y."/>
            <person name="Adhikari A."/>
            <person name="Zheng C.-J."/>
            <person name="Schuster L."/>
            <person name="Cowan T.M."/>
            <person name="Smanski M.J."/>
            <person name="Chevrette M.G."/>
            <person name="De Carvalho L.P.S."/>
            <person name="Shen B."/>
        </authorList>
    </citation>
    <scope>NUCLEOTIDE SEQUENCE [LARGE SCALE GENOMIC DNA]</scope>
    <source>
        <strain evidence="1 2">NPDC049574</strain>
    </source>
</reference>
<dbReference type="EMBL" id="JBFARM010000002">
    <property type="protein sequence ID" value="MEV4284878.1"/>
    <property type="molecule type" value="Genomic_DNA"/>
</dbReference>
<accession>A0ABV3GX60</accession>
<name>A0ABV3GX60_9ACTN</name>
<evidence type="ECO:0000313" key="2">
    <source>
        <dbReference type="Proteomes" id="UP001552427"/>
    </source>
</evidence>
<protein>
    <submittedName>
        <fullName evidence="1">Uncharacterized protein</fullName>
    </submittedName>
</protein>
<comment type="caution">
    <text evidence="1">The sequence shown here is derived from an EMBL/GenBank/DDBJ whole genome shotgun (WGS) entry which is preliminary data.</text>
</comment>
<dbReference type="RefSeq" id="WP_364445303.1">
    <property type="nucleotide sequence ID" value="NZ_JBFARM010000002.1"/>
</dbReference>
<keyword evidence="2" id="KW-1185">Reference proteome</keyword>
<proteinExistence type="predicted"/>